<protein>
    <submittedName>
        <fullName evidence="1">Uncharacterized protein</fullName>
    </submittedName>
</protein>
<evidence type="ECO:0000313" key="2">
    <source>
        <dbReference type="Proteomes" id="UP000765509"/>
    </source>
</evidence>
<accession>A0A9Q3E0P2</accession>
<dbReference type="EMBL" id="AVOT02021354">
    <property type="protein sequence ID" value="MBW0510133.1"/>
    <property type="molecule type" value="Genomic_DNA"/>
</dbReference>
<reference evidence="1" key="1">
    <citation type="submission" date="2021-03" db="EMBL/GenBank/DDBJ databases">
        <title>Draft genome sequence of rust myrtle Austropuccinia psidii MF-1, a brazilian biotype.</title>
        <authorList>
            <person name="Quecine M.C."/>
            <person name="Pachon D.M.R."/>
            <person name="Bonatelli M.L."/>
            <person name="Correr F.H."/>
            <person name="Franceschini L.M."/>
            <person name="Leite T.F."/>
            <person name="Margarido G.R.A."/>
            <person name="Almeida C.A."/>
            <person name="Ferrarezi J.A."/>
            <person name="Labate C.A."/>
        </authorList>
    </citation>
    <scope>NUCLEOTIDE SEQUENCE</scope>
    <source>
        <strain evidence="1">MF-1</strain>
    </source>
</reference>
<comment type="caution">
    <text evidence="1">The sequence shown here is derived from an EMBL/GenBank/DDBJ whole genome shotgun (WGS) entry which is preliminary data.</text>
</comment>
<gene>
    <name evidence="1" type="ORF">O181_049848</name>
</gene>
<name>A0A9Q3E0P2_9BASI</name>
<dbReference type="AlphaFoldDB" id="A0A9Q3E0P2"/>
<dbReference type="OrthoDB" id="6784012at2759"/>
<dbReference type="Proteomes" id="UP000765509">
    <property type="component" value="Unassembled WGS sequence"/>
</dbReference>
<proteinExistence type="predicted"/>
<organism evidence="1 2">
    <name type="scientific">Austropuccinia psidii MF-1</name>
    <dbReference type="NCBI Taxonomy" id="1389203"/>
    <lineage>
        <taxon>Eukaryota</taxon>
        <taxon>Fungi</taxon>
        <taxon>Dikarya</taxon>
        <taxon>Basidiomycota</taxon>
        <taxon>Pucciniomycotina</taxon>
        <taxon>Pucciniomycetes</taxon>
        <taxon>Pucciniales</taxon>
        <taxon>Sphaerophragmiaceae</taxon>
        <taxon>Austropuccinia</taxon>
    </lineage>
</organism>
<keyword evidence="2" id="KW-1185">Reference proteome</keyword>
<evidence type="ECO:0000313" key="1">
    <source>
        <dbReference type="EMBL" id="MBW0510133.1"/>
    </source>
</evidence>
<sequence>MRPELTLEMKEDLIAILFQYGEAFASYNEPLEVIKGHEVEIMLNVEITYPPLLIITAYPDILRAREALETHINELMKLGVLRKVGHHEEV</sequence>